<evidence type="ECO:0000313" key="2">
    <source>
        <dbReference type="Proteomes" id="UP000001880"/>
    </source>
</evidence>
<evidence type="ECO:0000313" key="1">
    <source>
        <dbReference type="EMBL" id="ACY14040.1"/>
    </source>
</evidence>
<proteinExistence type="predicted"/>
<protein>
    <submittedName>
        <fullName evidence="1">Uncharacterized protein</fullName>
    </submittedName>
</protein>
<dbReference type="AlphaFoldDB" id="D0LVQ6"/>
<sequence>MASQSIHSPHEVITLGQALTWYYFVKRTSPAGQEWYTQYTSSGCEALAQDLDICVDLLRRNQLEAGAAKLAESLETLRSFERAGLPVPVLGVVQEAYFGANAYLHYRRGSYAAAHESLDAAAHYIAQVVEQAPFLVTFTVKCYDFCLHRARIERCEHRWSQMHSYLQHGREMLLGTRPLCTLSNKSVFIGEVERFYQAANAINPLESEALSKLRDRDAARLMFEQRALGAAMKPGVVVDY</sequence>
<keyword evidence="2" id="KW-1185">Reference proteome</keyword>
<gene>
    <name evidence="1" type="ordered locus">Hoch_1488</name>
</gene>
<dbReference type="Proteomes" id="UP000001880">
    <property type="component" value="Chromosome"/>
</dbReference>
<organism evidence="1 2">
    <name type="scientific">Haliangium ochraceum (strain DSM 14365 / JCM 11303 / SMP-2)</name>
    <dbReference type="NCBI Taxonomy" id="502025"/>
    <lineage>
        <taxon>Bacteria</taxon>
        <taxon>Pseudomonadati</taxon>
        <taxon>Myxococcota</taxon>
        <taxon>Polyangia</taxon>
        <taxon>Haliangiales</taxon>
        <taxon>Kofleriaceae</taxon>
        <taxon>Haliangium</taxon>
    </lineage>
</organism>
<dbReference type="KEGG" id="hoh:Hoch_1488"/>
<dbReference type="HOGENOM" id="CLU_1155166_0_0_7"/>
<reference evidence="1 2" key="1">
    <citation type="journal article" date="2010" name="Stand. Genomic Sci.">
        <title>Complete genome sequence of Haliangium ochraceum type strain (SMP-2).</title>
        <authorList>
            <consortium name="US DOE Joint Genome Institute (JGI-PGF)"/>
            <person name="Ivanova N."/>
            <person name="Daum C."/>
            <person name="Lang E."/>
            <person name="Abt B."/>
            <person name="Kopitz M."/>
            <person name="Saunders E."/>
            <person name="Lapidus A."/>
            <person name="Lucas S."/>
            <person name="Glavina Del Rio T."/>
            <person name="Nolan M."/>
            <person name="Tice H."/>
            <person name="Copeland A."/>
            <person name="Cheng J.F."/>
            <person name="Chen F."/>
            <person name="Bruce D."/>
            <person name="Goodwin L."/>
            <person name="Pitluck S."/>
            <person name="Mavromatis K."/>
            <person name="Pati A."/>
            <person name="Mikhailova N."/>
            <person name="Chen A."/>
            <person name="Palaniappan K."/>
            <person name="Land M."/>
            <person name="Hauser L."/>
            <person name="Chang Y.J."/>
            <person name="Jeffries C.D."/>
            <person name="Detter J.C."/>
            <person name="Brettin T."/>
            <person name="Rohde M."/>
            <person name="Goker M."/>
            <person name="Bristow J."/>
            <person name="Markowitz V."/>
            <person name="Eisen J.A."/>
            <person name="Hugenholtz P."/>
            <person name="Kyrpides N.C."/>
            <person name="Klenk H.P."/>
        </authorList>
    </citation>
    <scope>NUCLEOTIDE SEQUENCE [LARGE SCALE GENOMIC DNA]</scope>
    <source>
        <strain evidence="2">DSM 14365 / CIP 107738 / JCM 11303 / AJ 13395 / SMP-2</strain>
    </source>
</reference>
<name>D0LVQ6_HALO1</name>
<dbReference type="EMBL" id="CP001804">
    <property type="protein sequence ID" value="ACY14040.1"/>
    <property type="molecule type" value="Genomic_DNA"/>
</dbReference>
<accession>D0LVQ6</accession>